<sequence length="218" mass="25335">MIQLKNITVKFNDKLILNYISFNIFKGDLIHIIGGNGSGKSTLFKCLLGKIKYDGSININRNDVGIVSDYARVPDDILVKDILNFLISINKDIDNHYINELKSLCGIEEIKNKHVSKLSSGQKRKLEIFSAMIKKKKILIFDELTNALDDKSKNEVLLFIKNFRKQYKDVVIFYTTHNFTEILELKGRYMFIDRTSKKFIERDINTIDNLKEEFLNVM</sequence>
<evidence type="ECO:0000256" key="1">
    <source>
        <dbReference type="ARBA" id="ARBA00022741"/>
    </source>
</evidence>
<dbReference type="EMBL" id="LR590481">
    <property type="protein sequence ID" value="VTQ83959.1"/>
    <property type="molecule type" value="Genomic_DNA"/>
</dbReference>
<dbReference type="RefSeq" id="WP_138209252.1">
    <property type="nucleotide sequence ID" value="NZ_CBCSDB010000002.1"/>
</dbReference>
<accession>A0A4U9QZA7</accession>
<organism evidence="4 5">
    <name type="scientific">Hathewaya histolytica</name>
    <name type="common">Clostridium histolyticum</name>
    <dbReference type="NCBI Taxonomy" id="1498"/>
    <lineage>
        <taxon>Bacteria</taxon>
        <taxon>Bacillati</taxon>
        <taxon>Bacillota</taxon>
        <taxon>Clostridia</taxon>
        <taxon>Eubacteriales</taxon>
        <taxon>Clostridiaceae</taxon>
        <taxon>Hathewaya</taxon>
    </lineage>
</organism>
<dbReference type="GO" id="GO:0016887">
    <property type="term" value="F:ATP hydrolysis activity"/>
    <property type="evidence" value="ECO:0007669"/>
    <property type="project" value="InterPro"/>
</dbReference>
<evidence type="ECO:0000313" key="5">
    <source>
        <dbReference type="Proteomes" id="UP000308489"/>
    </source>
</evidence>
<evidence type="ECO:0000313" key="4">
    <source>
        <dbReference type="EMBL" id="VTQ83959.1"/>
    </source>
</evidence>
<dbReference type="InterPro" id="IPR003439">
    <property type="entry name" value="ABC_transporter-like_ATP-bd"/>
</dbReference>
<dbReference type="SUPFAM" id="SSF52540">
    <property type="entry name" value="P-loop containing nucleoside triphosphate hydrolases"/>
    <property type="match status" value="1"/>
</dbReference>
<gene>
    <name evidence="4" type="primary">glnQ_2</name>
    <name evidence="4" type="ORF">NCTC503_00452</name>
</gene>
<dbReference type="AlphaFoldDB" id="A0A4U9QZA7"/>
<dbReference type="InterPro" id="IPR027417">
    <property type="entry name" value="P-loop_NTPase"/>
</dbReference>
<name>A0A4U9QZA7_HATHI</name>
<dbReference type="PANTHER" id="PTHR43158">
    <property type="entry name" value="SKFA PEPTIDE EXPORT ATP-BINDING PROTEIN SKFE"/>
    <property type="match status" value="1"/>
</dbReference>
<dbReference type="Proteomes" id="UP000308489">
    <property type="component" value="Chromosome 1"/>
</dbReference>
<keyword evidence="1" id="KW-0547">Nucleotide-binding</keyword>
<dbReference type="OrthoDB" id="9799337at2"/>
<protein>
    <submittedName>
        <fullName evidence="4">ABC transporter ATP-binding protein</fullName>
    </submittedName>
</protein>
<reference evidence="4 5" key="1">
    <citation type="submission" date="2019-05" db="EMBL/GenBank/DDBJ databases">
        <authorList>
            <consortium name="Pathogen Informatics"/>
        </authorList>
    </citation>
    <scope>NUCLEOTIDE SEQUENCE [LARGE SCALE GENOMIC DNA]</scope>
    <source>
        <strain evidence="4 5">NCTC503</strain>
    </source>
</reference>
<dbReference type="PROSITE" id="PS50893">
    <property type="entry name" value="ABC_TRANSPORTER_2"/>
    <property type="match status" value="1"/>
</dbReference>
<dbReference type="SMART" id="SM00382">
    <property type="entry name" value="AAA"/>
    <property type="match status" value="1"/>
</dbReference>
<evidence type="ECO:0000256" key="2">
    <source>
        <dbReference type="ARBA" id="ARBA00022840"/>
    </source>
</evidence>
<dbReference type="KEGG" id="hhw:NCTC503_00452"/>
<feature type="domain" description="ABC transporter" evidence="3">
    <location>
        <begin position="2"/>
        <end position="218"/>
    </location>
</feature>
<dbReference type="Pfam" id="PF00005">
    <property type="entry name" value="ABC_tran"/>
    <property type="match status" value="1"/>
</dbReference>
<dbReference type="PANTHER" id="PTHR43158:SF2">
    <property type="entry name" value="SKFA PEPTIDE EXPORT ATP-BINDING PROTEIN SKFE"/>
    <property type="match status" value="1"/>
</dbReference>
<dbReference type="Gene3D" id="3.40.50.300">
    <property type="entry name" value="P-loop containing nucleotide triphosphate hydrolases"/>
    <property type="match status" value="1"/>
</dbReference>
<dbReference type="InterPro" id="IPR003593">
    <property type="entry name" value="AAA+_ATPase"/>
</dbReference>
<proteinExistence type="predicted"/>
<evidence type="ECO:0000259" key="3">
    <source>
        <dbReference type="PROSITE" id="PS50893"/>
    </source>
</evidence>
<keyword evidence="5" id="KW-1185">Reference proteome</keyword>
<keyword evidence="2 4" id="KW-0067">ATP-binding</keyword>
<dbReference type="GO" id="GO:0005524">
    <property type="term" value="F:ATP binding"/>
    <property type="evidence" value="ECO:0007669"/>
    <property type="project" value="UniProtKB-KW"/>
</dbReference>